<proteinExistence type="inferred from homology"/>
<dbReference type="Pfam" id="PF00128">
    <property type="entry name" value="Alpha-amylase"/>
    <property type="match status" value="1"/>
</dbReference>
<dbReference type="Gene3D" id="3.20.20.80">
    <property type="entry name" value="Glycosidases"/>
    <property type="match status" value="1"/>
</dbReference>
<dbReference type="PANTHER" id="PTHR10357:SF179">
    <property type="entry name" value="NEUTRAL AND BASIC AMINO ACID TRANSPORT PROTEIN RBAT"/>
    <property type="match status" value="1"/>
</dbReference>
<gene>
    <name evidence="5" type="ORF">HMPREF9194_00868</name>
</gene>
<keyword evidence="2" id="KW-0378">Hydrolase</keyword>
<dbReference type="SMART" id="SM00642">
    <property type="entry name" value="Aamy"/>
    <property type="match status" value="1"/>
</dbReference>
<feature type="domain" description="Glycosyl hydrolase family 13 catalytic" evidence="4">
    <location>
        <begin position="27"/>
        <end position="437"/>
    </location>
</feature>
<dbReference type="FunFam" id="3.20.20.80:FF:000064">
    <property type="entry name" value="Oligo-1,6-glucosidase"/>
    <property type="match status" value="2"/>
</dbReference>
<keyword evidence="6" id="KW-1185">Reference proteome</keyword>
<sequence length="574" mass="66440">MFFTPKSKKRTETQNGLPWWKTRTVYQIYPRSFCDSNGDGIGDLKGIISKLDYLADLGIGIIWLSPVYCSPNDDNGYDISDYRNIHPDFGTLSDMKRLISEAKKRDIKIVMDLVINHTSDEHEWFKQSRSGVDDPYRDYYIWQSGKDGKMPNNWTSFFSGPVWEKDETTGQYYLHLFSKKQPDLNWKNPKVMREIQSILKYWLDMGIAGFRCDVINVIYKTSLKNGKKRLILTGREHYLSQQGCHSILRELRRTVFSNYDCFTVGETVLVTPAMANDLCGESRGELDMVFSFAHMDADSINNKWLKIPFKPERLFSVLAKWQNEVGWNANYFENHDQPRTVSRYGSFTGSLDELNKPGAKDALERFAKLTACMLFTLKGTPYVYEGQELGMTNGGFTRIEDFRDLETFNIYRLMRKMHFPEKTAWKLILKTSRDNARTPMQWSAEKEAGFTTGKPWIGVNENYRYINAQEQRARPDSVFAFYKTLIALREQSPALLNGAFKRIKSPKNVFAYTRTLSEQNCLVLLNFNAKDVRLNKELQTFLASRAVKILCANTEHDPASGILQAHQACIMEYR</sequence>
<dbReference type="InterPro" id="IPR006047">
    <property type="entry name" value="GH13_cat_dom"/>
</dbReference>
<dbReference type="eggNOG" id="COG0366">
    <property type="taxonomic scope" value="Bacteria"/>
</dbReference>
<dbReference type="InterPro" id="IPR045857">
    <property type="entry name" value="O16G_dom_2"/>
</dbReference>
<evidence type="ECO:0000313" key="6">
    <source>
        <dbReference type="Proteomes" id="UP000014541"/>
    </source>
</evidence>
<dbReference type="STRING" id="1125699.HMPREF9194_00868"/>
<dbReference type="CDD" id="cd11333">
    <property type="entry name" value="AmyAc_SI_OligoGlu_DGase"/>
    <property type="match status" value="1"/>
</dbReference>
<dbReference type="Gene3D" id="3.90.400.10">
    <property type="entry name" value="Oligo-1,6-glucosidase, Domain 2"/>
    <property type="match status" value="1"/>
</dbReference>
<reference evidence="5 6" key="1">
    <citation type="submission" date="2013-04" db="EMBL/GenBank/DDBJ databases">
        <title>The Genome Sequence of Treponema maltophilum ATCC 51939.</title>
        <authorList>
            <consortium name="The Broad Institute Genomics Platform"/>
            <person name="Earl A."/>
            <person name="Ward D."/>
            <person name="Feldgarden M."/>
            <person name="Gevers D."/>
            <person name="Leonetti C."/>
            <person name="Blanton J.M."/>
            <person name="Dewhirst F.E."/>
            <person name="Izard J."/>
            <person name="Walker B."/>
            <person name="Young S."/>
            <person name="Zeng Q."/>
            <person name="Gargeya S."/>
            <person name="Fitzgerald M."/>
            <person name="Haas B."/>
            <person name="Abouelleil A."/>
            <person name="Allen A.W."/>
            <person name="Alvarado L."/>
            <person name="Arachchi H.M."/>
            <person name="Berlin A.M."/>
            <person name="Chapman S.B."/>
            <person name="Gainer-Dewar J."/>
            <person name="Goldberg J."/>
            <person name="Griggs A."/>
            <person name="Gujja S."/>
            <person name="Hansen M."/>
            <person name="Howarth C."/>
            <person name="Imamovic A."/>
            <person name="Ireland A."/>
            <person name="Larimer J."/>
            <person name="McCowan C."/>
            <person name="Murphy C."/>
            <person name="Pearson M."/>
            <person name="Poon T.W."/>
            <person name="Priest M."/>
            <person name="Roberts A."/>
            <person name="Saif S."/>
            <person name="Shea T."/>
            <person name="Sisk P."/>
            <person name="Sykes S."/>
            <person name="Wortman J."/>
            <person name="Nusbaum C."/>
            <person name="Birren B."/>
        </authorList>
    </citation>
    <scope>NUCLEOTIDE SEQUENCE [LARGE SCALE GENOMIC DNA]</scope>
    <source>
        <strain evidence="5 6">ATCC 51939</strain>
    </source>
</reference>
<evidence type="ECO:0000313" key="5">
    <source>
        <dbReference type="EMBL" id="EPF30551.1"/>
    </source>
</evidence>
<comment type="similarity">
    <text evidence="1">Belongs to the glycosyl hydrolase 13 family.</text>
</comment>
<dbReference type="EMBL" id="ATFF01000006">
    <property type="protein sequence ID" value="EPF30551.1"/>
    <property type="molecule type" value="Genomic_DNA"/>
</dbReference>
<dbReference type="SUPFAM" id="SSF51445">
    <property type="entry name" value="(Trans)glycosidases"/>
    <property type="match status" value="1"/>
</dbReference>
<dbReference type="SUPFAM" id="SSF51011">
    <property type="entry name" value="Glycosyl hydrolase domain"/>
    <property type="match status" value="1"/>
</dbReference>
<accession>S3K0X8</accession>
<dbReference type="PANTHER" id="PTHR10357">
    <property type="entry name" value="ALPHA-AMYLASE FAMILY MEMBER"/>
    <property type="match status" value="1"/>
</dbReference>
<dbReference type="HOGENOM" id="CLU_006462_2_3_12"/>
<dbReference type="InterPro" id="IPR017853">
    <property type="entry name" value="GH"/>
</dbReference>
<name>S3K0X8_TREMA</name>
<protein>
    <recommendedName>
        <fullName evidence="4">Glycosyl hydrolase family 13 catalytic domain-containing protein</fullName>
    </recommendedName>
</protein>
<dbReference type="RefSeq" id="WP_016525162.1">
    <property type="nucleotide sequence ID" value="NZ_KE332518.1"/>
</dbReference>
<keyword evidence="3" id="KW-0326">Glycosidase</keyword>
<evidence type="ECO:0000256" key="2">
    <source>
        <dbReference type="ARBA" id="ARBA00022801"/>
    </source>
</evidence>
<dbReference type="PATRIC" id="fig|1125699.3.peg.885"/>
<dbReference type="FunFam" id="3.90.400.10:FF:000002">
    <property type="entry name" value="Sucrose isomerase"/>
    <property type="match status" value="1"/>
</dbReference>
<dbReference type="InterPro" id="IPR013780">
    <property type="entry name" value="Glyco_hydro_b"/>
</dbReference>
<dbReference type="OrthoDB" id="9805159at2"/>
<evidence type="ECO:0000259" key="4">
    <source>
        <dbReference type="SMART" id="SM00642"/>
    </source>
</evidence>
<dbReference type="AlphaFoldDB" id="S3K0X8"/>
<evidence type="ECO:0000256" key="1">
    <source>
        <dbReference type="ARBA" id="ARBA00008061"/>
    </source>
</evidence>
<dbReference type="GO" id="GO:0004556">
    <property type="term" value="F:alpha-amylase activity"/>
    <property type="evidence" value="ECO:0007669"/>
    <property type="project" value="TreeGrafter"/>
</dbReference>
<comment type="caution">
    <text evidence="5">The sequence shown here is derived from an EMBL/GenBank/DDBJ whole genome shotgun (WGS) entry which is preliminary data.</text>
</comment>
<evidence type="ECO:0000256" key="3">
    <source>
        <dbReference type="ARBA" id="ARBA00023295"/>
    </source>
</evidence>
<dbReference type="Proteomes" id="UP000014541">
    <property type="component" value="Unassembled WGS sequence"/>
</dbReference>
<organism evidence="5 6">
    <name type="scientific">Treponema maltophilum ATCC 51939</name>
    <dbReference type="NCBI Taxonomy" id="1125699"/>
    <lineage>
        <taxon>Bacteria</taxon>
        <taxon>Pseudomonadati</taxon>
        <taxon>Spirochaetota</taxon>
        <taxon>Spirochaetia</taxon>
        <taxon>Spirochaetales</taxon>
        <taxon>Treponemataceae</taxon>
        <taxon>Treponema</taxon>
    </lineage>
</organism>
<dbReference type="Gene3D" id="2.60.40.1180">
    <property type="entry name" value="Golgi alpha-mannosidase II"/>
    <property type="match status" value="1"/>
</dbReference>
<dbReference type="GO" id="GO:0009313">
    <property type="term" value="P:oligosaccharide catabolic process"/>
    <property type="evidence" value="ECO:0007669"/>
    <property type="project" value="TreeGrafter"/>
</dbReference>